<reference evidence="1 2" key="2">
    <citation type="journal article" date="2022" name="Mol. Ecol. Resour.">
        <title>The genomes of chicory, endive, great burdock and yacon provide insights into Asteraceae paleo-polyploidization history and plant inulin production.</title>
        <authorList>
            <person name="Fan W."/>
            <person name="Wang S."/>
            <person name="Wang H."/>
            <person name="Wang A."/>
            <person name="Jiang F."/>
            <person name="Liu H."/>
            <person name="Zhao H."/>
            <person name="Xu D."/>
            <person name="Zhang Y."/>
        </authorList>
    </citation>
    <scope>NUCLEOTIDE SEQUENCE [LARGE SCALE GENOMIC DNA]</scope>
    <source>
        <strain evidence="2">cv. Punajuju</strain>
        <tissue evidence="1">Leaves</tissue>
    </source>
</reference>
<reference evidence="2" key="1">
    <citation type="journal article" date="2022" name="Mol. Ecol. Resour.">
        <title>The genomes of chicory, endive, great burdock and yacon provide insights into Asteraceae palaeo-polyploidization history and plant inulin production.</title>
        <authorList>
            <person name="Fan W."/>
            <person name="Wang S."/>
            <person name="Wang H."/>
            <person name="Wang A."/>
            <person name="Jiang F."/>
            <person name="Liu H."/>
            <person name="Zhao H."/>
            <person name="Xu D."/>
            <person name="Zhang Y."/>
        </authorList>
    </citation>
    <scope>NUCLEOTIDE SEQUENCE [LARGE SCALE GENOMIC DNA]</scope>
    <source>
        <strain evidence="2">cv. Punajuju</strain>
    </source>
</reference>
<keyword evidence="2" id="KW-1185">Reference proteome</keyword>
<gene>
    <name evidence="1" type="ORF">L2E82_02516</name>
</gene>
<evidence type="ECO:0000313" key="1">
    <source>
        <dbReference type="EMBL" id="KAI3789713.1"/>
    </source>
</evidence>
<dbReference type="EMBL" id="CM042009">
    <property type="protein sequence ID" value="KAI3789713.1"/>
    <property type="molecule type" value="Genomic_DNA"/>
</dbReference>
<proteinExistence type="predicted"/>
<name>A0ACB9H1J7_CICIN</name>
<sequence length="152" mass="17542">MLNIRTTDDDDNVYPSTDMELVAAHRAITRLTIPTAEEIFPPFNTSEPPPVLAPRTTGQLFPSVFHRTSSGYMTTEFLKRCFVCKKNTGVMVDIFMYNDRSFCSDVCRNKQMDKDIVEEEMKFHDKMKNDKRSCKNPLPKGNEKSIFFIDDV</sequence>
<organism evidence="1 2">
    <name type="scientific">Cichorium intybus</name>
    <name type="common">Chicory</name>
    <dbReference type="NCBI Taxonomy" id="13427"/>
    <lineage>
        <taxon>Eukaryota</taxon>
        <taxon>Viridiplantae</taxon>
        <taxon>Streptophyta</taxon>
        <taxon>Embryophyta</taxon>
        <taxon>Tracheophyta</taxon>
        <taxon>Spermatophyta</taxon>
        <taxon>Magnoliopsida</taxon>
        <taxon>eudicotyledons</taxon>
        <taxon>Gunneridae</taxon>
        <taxon>Pentapetalae</taxon>
        <taxon>asterids</taxon>
        <taxon>campanulids</taxon>
        <taxon>Asterales</taxon>
        <taxon>Asteraceae</taxon>
        <taxon>Cichorioideae</taxon>
        <taxon>Cichorieae</taxon>
        <taxon>Cichoriinae</taxon>
        <taxon>Cichorium</taxon>
    </lineage>
</organism>
<evidence type="ECO:0000313" key="2">
    <source>
        <dbReference type="Proteomes" id="UP001055811"/>
    </source>
</evidence>
<protein>
    <submittedName>
        <fullName evidence="1">Uncharacterized protein</fullName>
    </submittedName>
</protein>
<dbReference type="Proteomes" id="UP001055811">
    <property type="component" value="Linkage Group LG01"/>
</dbReference>
<accession>A0ACB9H1J7</accession>
<comment type="caution">
    <text evidence="1">The sequence shown here is derived from an EMBL/GenBank/DDBJ whole genome shotgun (WGS) entry which is preliminary data.</text>
</comment>